<dbReference type="InterPro" id="IPR008792">
    <property type="entry name" value="PQQD"/>
</dbReference>
<accession>A0A162KMG8</accession>
<name>A0A162KMG8_9PROT</name>
<gene>
    <name evidence="1" type="ORF">AUP44_08195</name>
</gene>
<dbReference type="Proteomes" id="UP000075787">
    <property type="component" value="Unassembled WGS sequence"/>
</dbReference>
<dbReference type="RefSeq" id="WP_062765848.1">
    <property type="nucleotide sequence ID" value="NZ_CP121045.1"/>
</dbReference>
<dbReference type="Pfam" id="PF05402">
    <property type="entry name" value="PqqD"/>
    <property type="match status" value="1"/>
</dbReference>
<proteinExistence type="predicted"/>
<comment type="caution">
    <text evidence="1">The sequence shown here is derived from an EMBL/GenBank/DDBJ whole genome shotgun (WGS) entry which is preliminary data.</text>
</comment>
<dbReference type="GeneID" id="97242568"/>
<evidence type="ECO:0008006" key="3">
    <source>
        <dbReference type="Google" id="ProtNLM"/>
    </source>
</evidence>
<protein>
    <recommendedName>
        <fullName evidence="3">PqqD family protein</fullName>
    </recommendedName>
</protein>
<reference evidence="1 2" key="1">
    <citation type="submission" date="2015-12" db="EMBL/GenBank/DDBJ databases">
        <title>Genome sequence of Tistrella mobilis MCCC 1A02139.</title>
        <authorList>
            <person name="Lu L."/>
            <person name="Lai Q."/>
            <person name="Shao Z."/>
            <person name="Qian P."/>
        </authorList>
    </citation>
    <scope>NUCLEOTIDE SEQUENCE [LARGE SCALE GENOMIC DNA]</scope>
    <source>
        <strain evidence="1 2">MCCC 1A02139</strain>
    </source>
</reference>
<evidence type="ECO:0000313" key="1">
    <source>
        <dbReference type="EMBL" id="KYO51640.1"/>
    </source>
</evidence>
<sequence>MSLIYRFTPDVLEVEVESEIMLLDYASGKYFGLTGAVSRLTAPLRDGATQDELVAHVTDYYDVTEADARADLARILAELQAAGLVVAAEA</sequence>
<dbReference type="AlphaFoldDB" id="A0A162KMG8"/>
<evidence type="ECO:0000313" key="2">
    <source>
        <dbReference type="Proteomes" id="UP000075787"/>
    </source>
</evidence>
<dbReference type="EMBL" id="LPZR01000169">
    <property type="protein sequence ID" value="KYO51640.1"/>
    <property type="molecule type" value="Genomic_DNA"/>
</dbReference>
<organism evidence="1 2">
    <name type="scientific">Tistrella mobilis</name>
    <dbReference type="NCBI Taxonomy" id="171437"/>
    <lineage>
        <taxon>Bacteria</taxon>
        <taxon>Pseudomonadati</taxon>
        <taxon>Pseudomonadota</taxon>
        <taxon>Alphaproteobacteria</taxon>
        <taxon>Geminicoccales</taxon>
        <taxon>Geminicoccaceae</taxon>
        <taxon>Tistrella</taxon>
    </lineage>
</organism>